<evidence type="ECO:0000259" key="10">
    <source>
        <dbReference type="Pfam" id="PF16757"/>
    </source>
</evidence>
<comment type="caution">
    <text evidence="11">The sequence shown here is derived from an EMBL/GenBank/DDBJ whole genome shotgun (WGS) entry which is preliminary data.</text>
</comment>
<dbReference type="Gene3D" id="3.20.20.80">
    <property type="entry name" value="Glycosidases"/>
    <property type="match status" value="1"/>
</dbReference>
<comment type="similarity">
    <text evidence="2 8">Belongs to the glycosyl hydrolase 29 family.</text>
</comment>
<dbReference type="Pfam" id="PF01120">
    <property type="entry name" value="Alpha_L_fucos"/>
    <property type="match status" value="1"/>
</dbReference>
<gene>
    <name evidence="11" type="ORF">FSP39_023148</name>
</gene>
<dbReference type="SUPFAM" id="SSF51445">
    <property type="entry name" value="(Trans)glycosidases"/>
    <property type="match status" value="1"/>
</dbReference>
<evidence type="ECO:0000256" key="1">
    <source>
        <dbReference type="ARBA" id="ARBA00004071"/>
    </source>
</evidence>
<evidence type="ECO:0000256" key="7">
    <source>
        <dbReference type="ARBA" id="ARBA00023295"/>
    </source>
</evidence>
<evidence type="ECO:0000256" key="2">
    <source>
        <dbReference type="ARBA" id="ARBA00007951"/>
    </source>
</evidence>
<dbReference type="PANTHER" id="PTHR10030:SF37">
    <property type="entry name" value="ALPHA-L-FUCOSIDASE-RELATED"/>
    <property type="match status" value="1"/>
</dbReference>
<organism evidence="11 12">
    <name type="scientific">Pinctada imbricata</name>
    <name type="common">Atlantic pearl-oyster</name>
    <name type="synonym">Pinctada martensii</name>
    <dbReference type="NCBI Taxonomy" id="66713"/>
    <lineage>
        <taxon>Eukaryota</taxon>
        <taxon>Metazoa</taxon>
        <taxon>Spiralia</taxon>
        <taxon>Lophotrochozoa</taxon>
        <taxon>Mollusca</taxon>
        <taxon>Bivalvia</taxon>
        <taxon>Autobranchia</taxon>
        <taxon>Pteriomorphia</taxon>
        <taxon>Pterioida</taxon>
        <taxon>Pterioidea</taxon>
        <taxon>Pteriidae</taxon>
        <taxon>Pinctada</taxon>
    </lineage>
</organism>
<name>A0AA88YFV0_PINIB</name>
<dbReference type="InterPro" id="IPR017853">
    <property type="entry name" value="GH"/>
</dbReference>
<evidence type="ECO:0000256" key="3">
    <source>
        <dbReference type="ARBA" id="ARBA00012662"/>
    </source>
</evidence>
<dbReference type="Pfam" id="PF16757">
    <property type="entry name" value="Fucosidase_C"/>
    <property type="match status" value="1"/>
</dbReference>
<evidence type="ECO:0000256" key="6">
    <source>
        <dbReference type="ARBA" id="ARBA00023180"/>
    </source>
</evidence>
<keyword evidence="4" id="KW-0732">Signal</keyword>
<feature type="domain" description="Glycoside hydrolase family 29 N-terminal" evidence="9">
    <location>
        <begin position="4"/>
        <end position="338"/>
    </location>
</feature>
<reference evidence="11" key="1">
    <citation type="submission" date="2019-08" db="EMBL/GenBank/DDBJ databases">
        <title>The improved chromosome-level genome for the pearl oyster Pinctada fucata martensii using PacBio sequencing and Hi-C.</title>
        <authorList>
            <person name="Zheng Z."/>
        </authorList>
    </citation>
    <scope>NUCLEOTIDE SEQUENCE</scope>
    <source>
        <strain evidence="11">ZZ-2019</strain>
        <tissue evidence="11">Adductor muscle</tissue>
    </source>
</reference>
<keyword evidence="7 8" id="KW-0326">Glycosidase</keyword>
<evidence type="ECO:0000256" key="4">
    <source>
        <dbReference type="ARBA" id="ARBA00022729"/>
    </source>
</evidence>
<dbReference type="SMART" id="SM00812">
    <property type="entry name" value="Alpha_L_fucos"/>
    <property type="match status" value="1"/>
</dbReference>
<dbReference type="InterPro" id="IPR016286">
    <property type="entry name" value="FUC_metazoa-typ"/>
</dbReference>
<dbReference type="PRINTS" id="PR00741">
    <property type="entry name" value="GLHYDRLASE29"/>
</dbReference>
<dbReference type="InterPro" id="IPR031919">
    <property type="entry name" value="Fucosidase_C"/>
</dbReference>
<evidence type="ECO:0000259" key="9">
    <source>
        <dbReference type="Pfam" id="PF01120"/>
    </source>
</evidence>
<proteinExistence type="inferred from homology"/>
<evidence type="ECO:0000256" key="5">
    <source>
        <dbReference type="ARBA" id="ARBA00022801"/>
    </source>
</evidence>
<dbReference type="GO" id="GO:0006004">
    <property type="term" value="P:fucose metabolic process"/>
    <property type="evidence" value="ECO:0007669"/>
    <property type="project" value="InterPro"/>
</dbReference>
<evidence type="ECO:0000313" key="12">
    <source>
        <dbReference type="Proteomes" id="UP001186944"/>
    </source>
</evidence>
<keyword evidence="12" id="KW-1185">Reference proteome</keyword>
<dbReference type="GO" id="GO:0004560">
    <property type="term" value="F:alpha-L-fucosidase activity"/>
    <property type="evidence" value="ECO:0007669"/>
    <property type="project" value="UniProtKB-EC"/>
</dbReference>
<dbReference type="PANTHER" id="PTHR10030">
    <property type="entry name" value="ALPHA-L-FUCOSIDASE"/>
    <property type="match status" value="1"/>
</dbReference>
<dbReference type="Proteomes" id="UP001186944">
    <property type="component" value="Unassembled WGS sequence"/>
</dbReference>
<dbReference type="FunFam" id="3.20.20.80:FF:000027">
    <property type="entry name" value="Alpha-L-fucosidase"/>
    <property type="match status" value="1"/>
</dbReference>
<evidence type="ECO:0000256" key="8">
    <source>
        <dbReference type="PIRNR" id="PIRNR001092"/>
    </source>
</evidence>
<dbReference type="AlphaFoldDB" id="A0AA88YFV0"/>
<feature type="domain" description="Alpha-L-fucosidase C-terminal" evidence="10">
    <location>
        <begin position="349"/>
        <end position="437"/>
    </location>
</feature>
<dbReference type="InterPro" id="IPR000933">
    <property type="entry name" value="Glyco_hydro_29"/>
</dbReference>
<dbReference type="InterPro" id="IPR057739">
    <property type="entry name" value="Glyco_hydro_29_N"/>
</dbReference>
<dbReference type="PIRSF" id="PIRSF001092">
    <property type="entry name" value="Alpha-L-fucosidase"/>
    <property type="match status" value="1"/>
</dbReference>
<protein>
    <recommendedName>
        <fullName evidence="3">alpha-L-fucosidase</fullName>
        <ecNumber evidence="3">3.2.1.51</ecNumber>
    </recommendedName>
</protein>
<sequence>MQEVQTNFQPSWSSLDTRTLPPWYDEAKIGIFLNWGVFSVPSYKSEFFWYQWKSLNDSNIGNFMRANYKPHFTYGDFGDMFKAEFFDAKVWAKIIQASRAKYVVVNSKFPDGYTMWPSKYSFSWNSQALGPNKDFIGELSYEMGRIGVHFGALYSLLEWYNPRYMSDAQNHYNTQDFVENKIYPELKSLVETYKPEIVWVDMGQVANSSYWKAEKFLAWLYNESPVRYTVVTNDRWGNDTYCHHGDFWTCTDRYNPGRLQDRKWENAMTIDRKSWGYRREAKLEDFLTIKELLYQVISTVSYGGNILINVGPTAWGTISPIYEERLSQLGDWLSVNEEGIFRSQPWKHQNDTITPGIWYTMAKGLPDLVYVFTLDWPSSGKLELGAPTAEVGATIVYLVGYGDQLKWEPRPGGGMVIYVPTLSVKRMPCNHAWSFRLIYLQDS</sequence>
<keyword evidence="5 8" id="KW-0378">Hydrolase</keyword>
<comment type="function">
    <text evidence="1">Alpha-L-fucosidase is responsible for hydrolyzing the alpha-1,6-linked fucose joined to the reducing-end N-acetylglucosamine of the carbohydrate moieties of glycoproteins.</text>
</comment>
<dbReference type="GO" id="GO:0016139">
    <property type="term" value="P:glycoside catabolic process"/>
    <property type="evidence" value="ECO:0007669"/>
    <property type="project" value="TreeGrafter"/>
</dbReference>
<evidence type="ECO:0000313" key="11">
    <source>
        <dbReference type="EMBL" id="KAK3103948.1"/>
    </source>
</evidence>
<dbReference type="GO" id="GO:0005764">
    <property type="term" value="C:lysosome"/>
    <property type="evidence" value="ECO:0007669"/>
    <property type="project" value="TreeGrafter"/>
</dbReference>
<dbReference type="EMBL" id="VSWD01000005">
    <property type="protein sequence ID" value="KAK3103948.1"/>
    <property type="molecule type" value="Genomic_DNA"/>
</dbReference>
<accession>A0AA88YFV0</accession>
<keyword evidence="6" id="KW-0325">Glycoprotein</keyword>
<dbReference type="EC" id="3.2.1.51" evidence="3"/>